<feature type="transmembrane region" description="Helical" evidence="13">
    <location>
        <begin position="376"/>
        <end position="393"/>
    </location>
</feature>
<protein>
    <submittedName>
        <fullName evidence="14">Uncharacterized protein</fullName>
    </submittedName>
</protein>
<evidence type="ECO:0000313" key="15">
    <source>
        <dbReference type="Proteomes" id="UP001153620"/>
    </source>
</evidence>
<name>A0A9N9SB58_9DIPT</name>
<dbReference type="OrthoDB" id="6021021at2759"/>
<keyword evidence="3 12" id="KW-0813">Transport</keyword>
<comment type="similarity">
    <text evidence="2 12">Belongs to the amiloride-sensitive sodium channel (TC 1.A.6) family.</text>
</comment>
<accession>A0A9N9SB58</accession>
<proteinExistence type="inferred from homology"/>
<keyword evidence="4 12" id="KW-0894">Sodium channel</keyword>
<sequence>MEPTHNFLSIANRFLFNKNVKIHIKLLWMLIILPSLSVFLFYINTAWNKLILTPVIEIKIERRSIQSAPFPAITICSPVFARNGLVTQNDIFEESANLTDYQKEVLAANSQACNPTYSEFYPEWLKFKSSENIVKLLEESSLKIDEIIALCVLNNLIIDCNLTFKKVLTDRGFCYTINSQGYHAIFNPGVLSHDFDSHKATGISKSFKKFDELFNDTSADEFSDWGLDGFKKSHNPYSVPITAFKYTKMSFHLHLDPINANNICSKNGRSFFFFFHPPNEIVTPSNWENGIDYEFDKKIAIKIESYSINNQLKIFPPSVRNCLYFGEKLLKFFKTYTKNLSSLSHISYLNMEPTHNFVSILIHYVANKSQKFHIRLFWFLIILMSFCSLWIYIPAAYTKFIGQPIIDVRIEENPVELVPFPAITICTGVFAKNEVVKFLDNTAELDEDKQKIFSISSQACDPSDVQHSPSCCGNKTDENVVDLLNQNTLDVEEVFVICSLNEVQLNCGSIFNKILTDRGFCYRINAQGYQTIFNSGVISDDFDSYKLTDCVKVRLDCVKIRLDYVNVRLDCVKIRLDCVKVGLDCVKVGLGCVKIGLDYIQIRLDCVKIGLDYVNVGLDCVKIVLDCINIELDCVKIGLDYIKIRLDCVKIGLDYVNVGLDCVKIGLDCINIELDCVKIGLDCVKIELDCIKIGLDCIKIRLHCVKIGLDCVIIGLDCVQIRLDCVEVGLACVKVGLDYVKIGLDCINIGLDCVKIGLVRVKIRLNCVKVGLDCVKIGLDFVIIGLDCVIIGLDCVKIGLVRVKIGLDCVIIGLDCVKIKLDCVEVRLDCVNVGLDQN</sequence>
<reference evidence="14" key="2">
    <citation type="submission" date="2022-10" db="EMBL/GenBank/DDBJ databases">
        <authorList>
            <consortium name="ENA_rothamsted_submissions"/>
            <consortium name="culmorum"/>
            <person name="King R."/>
        </authorList>
    </citation>
    <scope>NUCLEOTIDE SEQUENCE</scope>
</reference>
<dbReference type="PANTHER" id="PTHR11690:SF288">
    <property type="entry name" value="AMILORIDE-SENSITIVE NA+ CHANNEL-RELATED"/>
    <property type="match status" value="1"/>
</dbReference>
<dbReference type="InterPro" id="IPR001873">
    <property type="entry name" value="ENaC"/>
</dbReference>
<keyword evidence="6 13" id="KW-1133">Transmembrane helix</keyword>
<evidence type="ECO:0000256" key="13">
    <source>
        <dbReference type="SAM" id="Phobius"/>
    </source>
</evidence>
<keyword evidence="8 12" id="KW-0406">Ion transport</keyword>
<evidence type="ECO:0000256" key="12">
    <source>
        <dbReference type="RuleBase" id="RU000679"/>
    </source>
</evidence>
<organism evidence="14 15">
    <name type="scientific">Chironomus riparius</name>
    <dbReference type="NCBI Taxonomy" id="315576"/>
    <lineage>
        <taxon>Eukaryota</taxon>
        <taxon>Metazoa</taxon>
        <taxon>Ecdysozoa</taxon>
        <taxon>Arthropoda</taxon>
        <taxon>Hexapoda</taxon>
        <taxon>Insecta</taxon>
        <taxon>Pterygota</taxon>
        <taxon>Neoptera</taxon>
        <taxon>Endopterygota</taxon>
        <taxon>Diptera</taxon>
        <taxon>Nematocera</taxon>
        <taxon>Chironomoidea</taxon>
        <taxon>Chironomidae</taxon>
        <taxon>Chironominae</taxon>
        <taxon>Chironomus</taxon>
    </lineage>
</organism>
<dbReference type="Pfam" id="PF00858">
    <property type="entry name" value="ASC"/>
    <property type="match status" value="2"/>
</dbReference>
<dbReference type="GO" id="GO:0005886">
    <property type="term" value="C:plasma membrane"/>
    <property type="evidence" value="ECO:0007669"/>
    <property type="project" value="TreeGrafter"/>
</dbReference>
<evidence type="ECO:0000256" key="9">
    <source>
        <dbReference type="ARBA" id="ARBA00023136"/>
    </source>
</evidence>
<dbReference type="PANTHER" id="PTHR11690">
    <property type="entry name" value="AMILORIDE-SENSITIVE SODIUM CHANNEL-RELATED"/>
    <property type="match status" value="1"/>
</dbReference>
<keyword evidence="7" id="KW-0915">Sodium</keyword>
<keyword evidence="9 13" id="KW-0472">Membrane</keyword>
<evidence type="ECO:0000256" key="11">
    <source>
        <dbReference type="ARBA" id="ARBA00023303"/>
    </source>
</evidence>
<dbReference type="GO" id="GO:0015280">
    <property type="term" value="F:ligand-gated sodium channel activity"/>
    <property type="evidence" value="ECO:0007669"/>
    <property type="project" value="TreeGrafter"/>
</dbReference>
<feature type="transmembrane region" description="Helical" evidence="13">
    <location>
        <begin position="22"/>
        <end position="43"/>
    </location>
</feature>
<dbReference type="EMBL" id="OU895880">
    <property type="protein sequence ID" value="CAG9811667.1"/>
    <property type="molecule type" value="Genomic_DNA"/>
</dbReference>
<dbReference type="Gene3D" id="2.60.470.10">
    <property type="entry name" value="Acid-sensing ion channels like domains"/>
    <property type="match status" value="1"/>
</dbReference>
<evidence type="ECO:0000256" key="2">
    <source>
        <dbReference type="ARBA" id="ARBA00007193"/>
    </source>
</evidence>
<evidence type="ECO:0000256" key="3">
    <source>
        <dbReference type="ARBA" id="ARBA00022448"/>
    </source>
</evidence>
<evidence type="ECO:0000256" key="10">
    <source>
        <dbReference type="ARBA" id="ARBA00023201"/>
    </source>
</evidence>
<keyword evidence="15" id="KW-1185">Reference proteome</keyword>
<evidence type="ECO:0000256" key="6">
    <source>
        <dbReference type="ARBA" id="ARBA00022989"/>
    </source>
</evidence>
<evidence type="ECO:0000256" key="5">
    <source>
        <dbReference type="ARBA" id="ARBA00022692"/>
    </source>
</evidence>
<reference evidence="14" key="1">
    <citation type="submission" date="2022-01" db="EMBL/GenBank/DDBJ databases">
        <authorList>
            <person name="King R."/>
        </authorList>
    </citation>
    <scope>NUCLEOTIDE SEQUENCE</scope>
</reference>
<evidence type="ECO:0000256" key="7">
    <source>
        <dbReference type="ARBA" id="ARBA00023053"/>
    </source>
</evidence>
<keyword evidence="10 12" id="KW-0739">Sodium transport</keyword>
<keyword evidence="5 12" id="KW-0812">Transmembrane</keyword>
<gene>
    <name evidence="14" type="ORF">CHIRRI_LOCUS14474</name>
</gene>
<dbReference type="Proteomes" id="UP001153620">
    <property type="component" value="Chromosome 4"/>
</dbReference>
<dbReference type="AlphaFoldDB" id="A0A9N9SB58"/>
<keyword evidence="11 12" id="KW-0407">Ion channel</keyword>
<evidence type="ECO:0000256" key="1">
    <source>
        <dbReference type="ARBA" id="ARBA00004141"/>
    </source>
</evidence>
<comment type="subcellular location">
    <subcellularLocation>
        <location evidence="1">Membrane</location>
        <topology evidence="1">Multi-pass membrane protein</topology>
    </subcellularLocation>
</comment>
<evidence type="ECO:0000256" key="8">
    <source>
        <dbReference type="ARBA" id="ARBA00023065"/>
    </source>
</evidence>
<evidence type="ECO:0000313" key="14">
    <source>
        <dbReference type="EMBL" id="CAG9811667.1"/>
    </source>
</evidence>
<evidence type="ECO:0000256" key="4">
    <source>
        <dbReference type="ARBA" id="ARBA00022461"/>
    </source>
</evidence>